<evidence type="ECO:0000313" key="10">
    <source>
        <dbReference type="Proteomes" id="UP000263377"/>
    </source>
</evidence>
<feature type="transmembrane region" description="Helical" evidence="7">
    <location>
        <begin position="291"/>
        <end position="310"/>
    </location>
</feature>
<dbReference type="GO" id="GO:0005886">
    <property type="term" value="C:plasma membrane"/>
    <property type="evidence" value="ECO:0007669"/>
    <property type="project" value="UniProtKB-SubCell"/>
</dbReference>
<comment type="caution">
    <text evidence="9">The sequence shown here is derived from an EMBL/GenBank/DDBJ whole genome shotgun (WGS) entry which is preliminary data.</text>
</comment>
<dbReference type="CDD" id="cd06173">
    <property type="entry name" value="MFS_MefA_like"/>
    <property type="match status" value="1"/>
</dbReference>
<reference evidence="9 10" key="1">
    <citation type="submission" date="2018-08" db="EMBL/GenBank/DDBJ databases">
        <title>Diversity &amp; Physiological Properties of Lignin-Decomposing Actinobacteria from Soil.</title>
        <authorList>
            <person name="Roh S.G."/>
            <person name="Kim S.B."/>
        </authorList>
    </citation>
    <scope>NUCLEOTIDE SEQUENCE [LARGE SCALE GENOMIC DNA]</scope>
    <source>
        <strain evidence="9 10">MMS17-GH009</strain>
    </source>
</reference>
<evidence type="ECO:0000256" key="4">
    <source>
        <dbReference type="ARBA" id="ARBA00022989"/>
    </source>
</evidence>
<dbReference type="InterPro" id="IPR011701">
    <property type="entry name" value="MFS"/>
</dbReference>
<dbReference type="GO" id="GO:0022857">
    <property type="term" value="F:transmembrane transporter activity"/>
    <property type="evidence" value="ECO:0007669"/>
    <property type="project" value="InterPro"/>
</dbReference>
<feature type="transmembrane region" description="Helical" evidence="7">
    <location>
        <begin position="12"/>
        <end position="41"/>
    </location>
</feature>
<feature type="transmembrane region" description="Helical" evidence="7">
    <location>
        <begin position="347"/>
        <end position="370"/>
    </location>
</feature>
<feature type="transmembrane region" description="Helical" evidence="7">
    <location>
        <begin position="222"/>
        <end position="245"/>
    </location>
</feature>
<keyword evidence="2" id="KW-1003">Cell membrane</keyword>
<keyword evidence="5 7" id="KW-0472">Membrane</keyword>
<dbReference type="InterPro" id="IPR036259">
    <property type="entry name" value="MFS_trans_sf"/>
</dbReference>
<dbReference type="PROSITE" id="PS50850">
    <property type="entry name" value="MFS"/>
    <property type="match status" value="1"/>
</dbReference>
<evidence type="ECO:0000256" key="7">
    <source>
        <dbReference type="SAM" id="Phobius"/>
    </source>
</evidence>
<dbReference type="SUPFAM" id="SSF103473">
    <property type="entry name" value="MFS general substrate transporter"/>
    <property type="match status" value="1"/>
</dbReference>
<dbReference type="AlphaFoldDB" id="A0A372ZNE8"/>
<keyword evidence="3 7" id="KW-0812">Transmembrane</keyword>
<feature type="domain" description="Major facilitator superfamily (MFS) profile" evidence="8">
    <location>
        <begin position="1"/>
        <end position="400"/>
    </location>
</feature>
<comment type="subcellular location">
    <subcellularLocation>
        <location evidence="1">Cell membrane</location>
        <topology evidence="1">Multi-pass membrane protein</topology>
    </subcellularLocation>
</comment>
<name>A0A372ZNE8_9ACTN</name>
<gene>
    <name evidence="9" type="ORF">DR950_06015</name>
</gene>
<evidence type="ECO:0000256" key="1">
    <source>
        <dbReference type="ARBA" id="ARBA00004651"/>
    </source>
</evidence>
<dbReference type="PANTHER" id="PTHR23513:SF11">
    <property type="entry name" value="STAPHYLOFERRIN A TRANSPORTER"/>
    <property type="match status" value="1"/>
</dbReference>
<protein>
    <submittedName>
        <fullName evidence="9">MFS transporter</fullName>
    </submittedName>
</protein>
<proteinExistence type="predicted"/>
<organism evidence="9 10">
    <name type="scientific">Kitasatospora xanthocidica</name>
    <dbReference type="NCBI Taxonomy" id="83382"/>
    <lineage>
        <taxon>Bacteria</taxon>
        <taxon>Bacillati</taxon>
        <taxon>Actinomycetota</taxon>
        <taxon>Actinomycetes</taxon>
        <taxon>Kitasatosporales</taxon>
        <taxon>Streptomycetaceae</taxon>
        <taxon>Kitasatospora</taxon>
    </lineage>
</organism>
<dbReference type="Proteomes" id="UP000263377">
    <property type="component" value="Unassembled WGS sequence"/>
</dbReference>
<keyword evidence="4 7" id="KW-1133">Transmembrane helix</keyword>
<dbReference type="Pfam" id="PF07690">
    <property type="entry name" value="MFS_1"/>
    <property type="match status" value="1"/>
</dbReference>
<dbReference type="RefSeq" id="WP_117486193.1">
    <property type="nucleotide sequence ID" value="NZ_QVIG01000001.1"/>
</dbReference>
<dbReference type="EMBL" id="QVIG01000001">
    <property type="protein sequence ID" value="RGD57408.1"/>
    <property type="molecule type" value="Genomic_DNA"/>
</dbReference>
<feature type="transmembrane region" description="Helical" evidence="7">
    <location>
        <begin position="376"/>
        <end position="396"/>
    </location>
</feature>
<feature type="region of interest" description="Disordered" evidence="6">
    <location>
        <begin position="407"/>
        <end position="437"/>
    </location>
</feature>
<dbReference type="PANTHER" id="PTHR23513">
    <property type="entry name" value="INTEGRAL MEMBRANE EFFLUX PROTEIN-RELATED"/>
    <property type="match status" value="1"/>
</dbReference>
<evidence type="ECO:0000256" key="2">
    <source>
        <dbReference type="ARBA" id="ARBA00022475"/>
    </source>
</evidence>
<feature type="transmembrane region" description="Helical" evidence="7">
    <location>
        <begin position="144"/>
        <end position="166"/>
    </location>
</feature>
<accession>A0A372ZNE8</accession>
<evidence type="ECO:0000313" key="9">
    <source>
        <dbReference type="EMBL" id="RGD57408.1"/>
    </source>
</evidence>
<feature type="transmembrane region" description="Helical" evidence="7">
    <location>
        <begin position="257"/>
        <end position="279"/>
    </location>
</feature>
<evidence type="ECO:0000259" key="8">
    <source>
        <dbReference type="PROSITE" id="PS50850"/>
    </source>
</evidence>
<keyword evidence="10" id="KW-1185">Reference proteome</keyword>
<evidence type="ECO:0000256" key="6">
    <source>
        <dbReference type="SAM" id="MobiDB-lite"/>
    </source>
</evidence>
<evidence type="ECO:0000256" key="3">
    <source>
        <dbReference type="ARBA" id="ARBA00022692"/>
    </source>
</evidence>
<sequence>MRADLSILRDRSFLLLFSARSVSLLGDAIAPVALAFAVLGMPDGSGSTLGIVAAARIAAQVAFLLYGGVLADRLPRHRVMVGADLTAGLAQGAVAVLVLTGTDSLAGLVVLSMVSGAASALFTPASRSVTVRLVPAEKIQSANALVQLSMNAGSIGGAALAGVLVVLLGAGWALVVDAATFLVSAVLLAGVRLTGAADQPSPTEEGIFSQLRHGWREFTERTWLWAAVAQLALVNVCIGAGFIVLGPVEAEAHLGGASGWAAVLTAQAVGFVAGSLLAIRLRPRRPLRAAVLFTLGIVPSLVALACAAPVAVTAGAMFVTGLCMSLNDVTFLTALQKHVPEESMSRVMSYDAFGSFVFLPLGLAVAAPIADRVGSGAVFLGAACLVAAAAGVVLAVPGVRTLPYEPQPAAGAEAGADRPQQASAAVPASVRTTKEDQ</sequence>
<evidence type="ECO:0000256" key="5">
    <source>
        <dbReference type="ARBA" id="ARBA00023136"/>
    </source>
</evidence>
<feature type="transmembrane region" description="Helical" evidence="7">
    <location>
        <begin position="47"/>
        <end position="67"/>
    </location>
</feature>
<dbReference type="Gene3D" id="1.20.1250.20">
    <property type="entry name" value="MFS general substrate transporter like domains"/>
    <property type="match status" value="1"/>
</dbReference>
<dbReference type="InterPro" id="IPR020846">
    <property type="entry name" value="MFS_dom"/>
</dbReference>